<feature type="transmembrane region" description="Helical" evidence="1">
    <location>
        <begin position="49"/>
        <end position="73"/>
    </location>
</feature>
<gene>
    <name evidence="2" type="ORF">COS99_05120</name>
</gene>
<dbReference type="InterPro" id="IPR042106">
    <property type="entry name" value="Nuo/plastoQ_OxRdtase_6_NuoJ"/>
</dbReference>
<dbReference type="AlphaFoldDB" id="A0A2J0KSH2"/>
<organism evidence="2 3">
    <name type="scientific">Candidatus Aquitaenariimonas noxiae</name>
    <dbReference type="NCBI Taxonomy" id="1974741"/>
    <lineage>
        <taxon>Bacteria</taxon>
        <taxon>Pseudomonadati</taxon>
        <taxon>Candidatus Omnitrophota</taxon>
        <taxon>Candidatus Aquitaenariimonas</taxon>
    </lineage>
</organism>
<evidence type="ECO:0008006" key="4">
    <source>
        <dbReference type="Google" id="ProtNLM"/>
    </source>
</evidence>
<proteinExistence type="predicted"/>
<accession>A0A2J0KSH2</accession>
<protein>
    <recommendedName>
        <fullName evidence="4">NADH-quinone oxidoreductase subunit J</fullName>
    </recommendedName>
</protein>
<feature type="transmembrane region" description="Helical" evidence="1">
    <location>
        <begin position="94"/>
        <end position="111"/>
    </location>
</feature>
<comment type="caution">
    <text evidence="2">The sequence shown here is derived from an EMBL/GenBank/DDBJ whole genome shotgun (WGS) entry which is preliminary data.</text>
</comment>
<feature type="transmembrane region" description="Helical" evidence="1">
    <location>
        <begin position="138"/>
        <end position="156"/>
    </location>
</feature>
<keyword evidence="1" id="KW-0472">Membrane</keyword>
<reference evidence="2 3" key="1">
    <citation type="submission" date="2017-09" db="EMBL/GenBank/DDBJ databases">
        <title>Depth-based differentiation of microbial function through sediment-hosted aquifers and enrichment of novel symbionts in the deep terrestrial subsurface.</title>
        <authorList>
            <person name="Probst A.J."/>
            <person name="Ladd B."/>
            <person name="Jarett J.K."/>
            <person name="Geller-Mcgrath D.E."/>
            <person name="Sieber C.M."/>
            <person name="Emerson J.B."/>
            <person name="Anantharaman K."/>
            <person name="Thomas B.C."/>
            <person name="Malmstrom R."/>
            <person name="Stieglmeier M."/>
            <person name="Klingl A."/>
            <person name="Woyke T."/>
            <person name="Ryan C.M."/>
            <person name="Banfield J.F."/>
        </authorList>
    </citation>
    <scope>NUCLEOTIDE SEQUENCE [LARGE SCALE GENOMIC DNA]</scope>
    <source>
        <strain evidence="2">CG07_land_8_20_14_0_80_42_15</strain>
    </source>
</reference>
<keyword evidence="1" id="KW-1133">Transmembrane helix</keyword>
<evidence type="ECO:0000313" key="3">
    <source>
        <dbReference type="Proteomes" id="UP000230052"/>
    </source>
</evidence>
<evidence type="ECO:0000256" key="1">
    <source>
        <dbReference type="SAM" id="Phobius"/>
    </source>
</evidence>
<sequence length="162" mass="17926">MTINIILLIAMTIATLWTVMGRSLLKATLGLAVTSVVISVLMFRLDSPMAAVFELSVCAGLITIIFVSAISLVKPLTHKEAIVVSKDRMKRFRYLPLLVILFGVIAGFFGIPNDFKPIYVALANDVRTVLWSLRQFDMFGQIVIIIAGALGVVVLFREKEKR</sequence>
<dbReference type="Proteomes" id="UP000230052">
    <property type="component" value="Unassembled WGS sequence"/>
</dbReference>
<keyword evidence="1" id="KW-0812">Transmembrane</keyword>
<evidence type="ECO:0000313" key="2">
    <source>
        <dbReference type="EMBL" id="PIU41488.1"/>
    </source>
</evidence>
<dbReference type="Gene3D" id="1.20.120.1200">
    <property type="entry name" value="NADH-ubiquinone/plastoquinone oxidoreductase chain 6, subunit NuoJ"/>
    <property type="match status" value="1"/>
</dbReference>
<dbReference type="EMBL" id="PEWV01000053">
    <property type="protein sequence ID" value="PIU41488.1"/>
    <property type="molecule type" value="Genomic_DNA"/>
</dbReference>
<name>A0A2J0KSH2_9BACT</name>